<feature type="domain" description="Glutamate/phenylalanine/leucine/valine/L-tryptophan dehydrogenase C-terminal" evidence="9">
    <location>
        <begin position="183"/>
        <end position="413"/>
    </location>
</feature>
<dbReference type="SMART" id="SM00839">
    <property type="entry name" value="ELFV_dehydrog"/>
    <property type="match status" value="1"/>
</dbReference>
<feature type="binding site" evidence="6">
    <location>
        <position position="70"/>
    </location>
    <ligand>
        <name>substrate</name>
    </ligand>
</feature>
<feature type="binding site" evidence="6">
    <location>
        <position position="94"/>
    </location>
    <ligand>
        <name>substrate</name>
    </ligand>
</feature>
<dbReference type="Proteomes" id="UP000214588">
    <property type="component" value="Unassembled WGS sequence"/>
</dbReference>
<comment type="caution">
    <text evidence="10">The sequence shown here is derived from an EMBL/GenBank/DDBJ whole genome shotgun (WGS) entry which is preliminary data.</text>
</comment>
<dbReference type="EMBL" id="NIQC01000027">
    <property type="protein sequence ID" value="OWZ83104.1"/>
    <property type="molecule type" value="Genomic_DNA"/>
</dbReference>
<dbReference type="InterPro" id="IPR033922">
    <property type="entry name" value="NAD_bind_Glu_DH"/>
</dbReference>
<dbReference type="InterPro" id="IPR033524">
    <property type="entry name" value="Glu/Leu/Phe/Val_DH_AS"/>
</dbReference>
<feature type="binding site" evidence="6">
    <location>
        <position position="221"/>
    </location>
    <ligand>
        <name>NAD(+)</name>
        <dbReference type="ChEBI" id="CHEBI:57540"/>
    </ligand>
</feature>
<evidence type="ECO:0000256" key="4">
    <source>
        <dbReference type="PIRNR" id="PIRNR000185"/>
    </source>
</evidence>
<evidence type="ECO:0000256" key="8">
    <source>
        <dbReference type="RuleBase" id="RU004417"/>
    </source>
</evidence>
<dbReference type="InterPro" id="IPR006097">
    <property type="entry name" value="Glu/Leu/Phe/Val/Trp_DH_dimer"/>
</dbReference>
<sequence>MSENTNVYQIVQQQIKEAVDMLGLDYTVFEMLKQPQNVLEVSFPVKMDDGSIKVFRGIRSQHCDVLGPFKGGLRFHPTVEMDEAKALSMWMTFKCAVVGVPYGGAKGGIECNPKEMSQGELERLSRGFIKNVANFIGPEKDIPAPDVYTNPQVMAWMMDEFSKVRGYNNFGIMTGKPINIGGSKGRSEATGRGCVYVTREAVKELGWNMKDMKVVVQGFGNAGSIAAKLLYDMGATIVATNDSVSGVYSEEGVNPYELEKYKKETGSVKNYPGTENVTNSELLTLECDILIPAALENQLTQANASDIKAKIIAEAANGPTTPEADKILFEKGVITLPDILANAGGVTVSYFEWVQNLQNFYWTEDEVNNRMEEMMVDAFKSCYKTRESYDVHMRTAAYLLAVQRLADAMKTRGWLN</sequence>
<protein>
    <recommendedName>
        <fullName evidence="2 4">Glutamate dehydrogenase</fullName>
    </recommendedName>
</protein>
<dbReference type="Pfam" id="PF00208">
    <property type="entry name" value="ELFV_dehydrog"/>
    <property type="match status" value="1"/>
</dbReference>
<dbReference type="OrthoDB" id="9803297at2"/>
<dbReference type="GO" id="GO:0006538">
    <property type="term" value="P:L-glutamate catabolic process"/>
    <property type="evidence" value="ECO:0007669"/>
    <property type="project" value="TreeGrafter"/>
</dbReference>
<dbReference type="PANTHER" id="PTHR11606">
    <property type="entry name" value="GLUTAMATE DEHYDROGENASE"/>
    <property type="match status" value="1"/>
</dbReference>
<evidence type="ECO:0000256" key="6">
    <source>
        <dbReference type="PIRSR" id="PIRSR000185-2"/>
    </source>
</evidence>
<keyword evidence="6" id="KW-0520">NAD</keyword>
<gene>
    <name evidence="10" type="ORF">CDO51_10410</name>
</gene>
<dbReference type="PANTHER" id="PTHR11606:SF13">
    <property type="entry name" value="GLUTAMATE DEHYDROGENASE 1, MITOCHONDRIAL"/>
    <property type="match status" value="1"/>
</dbReference>
<dbReference type="InterPro" id="IPR046346">
    <property type="entry name" value="Aminoacid_DH-like_N_sf"/>
</dbReference>
<name>A0A226BXP5_9FIRM</name>
<reference evidence="10 11" key="1">
    <citation type="submission" date="2017-06" db="EMBL/GenBank/DDBJ databases">
        <title>Draft Genome Sequence of Natranaerobius trueperi halophilic, alkalithermophilic bacteria from soda lakes.</title>
        <authorList>
            <person name="Zhao B."/>
        </authorList>
    </citation>
    <scope>NUCLEOTIDE SEQUENCE [LARGE SCALE GENOMIC DNA]</scope>
    <source>
        <strain evidence="10 11">DSM 18760</strain>
    </source>
</reference>
<organism evidence="10 11">
    <name type="scientific">Natranaerobius trueperi</name>
    <dbReference type="NCBI Taxonomy" id="759412"/>
    <lineage>
        <taxon>Bacteria</taxon>
        <taxon>Bacillati</taxon>
        <taxon>Bacillota</taxon>
        <taxon>Clostridia</taxon>
        <taxon>Natranaerobiales</taxon>
        <taxon>Natranaerobiaceae</taxon>
        <taxon>Natranaerobius</taxon>
    </lineage>
</organism>
<dbReference type="PIRSF" id="PIRSF000185">
    <property type="entry name" value="Glu_DH"/>
    <property type="match status" value="1"/>
</dbReference>
<evidence type="ECO:0000256" key="3">
    <source>
        <dbReference type="ARBA" id="ARBA00023002"/>
    </source>
</evidence>
<dbReference type="CDD" id="cd01076">
    <property type="entry name" value="NAD_bind_1_Glu_DH"/>
    <property type="match status" value="1"/>
</dbReference>
<accession>A0A226BXP5</accession>
<feature type="active site" description="Proton donor" evidence="5">
    <location>
        <position position="106"/>
    </location>
</feature>
<evidence type="ECO:0000256" key="1">
    <source>
        <dbReference type="ARBA" id="ARBA00006382"/>
    </source>
</evidence>
<keyword evidence="3 4" id="KW-0560">Oxidoreductase</keyword>
<feature type="binding site" evidence="6">
    <location>
        <position position="190"/>
    </location>
    <ligand>
        <name>NAD(+)</name>
        <dbReference type="ChEBI" id="CHEBI:57540"/>
    </ligand>
</feature>
<dbReference type="Gene3D" id="3.40.50.10860">
    <property type="entry name" value="Leucine Dehydrogenase, chain A, domain 1"/>
    <property type="match status" value="1"/>
</dbReference>
<dbReference type="GO" id="GO:0000166">
    <property type="term" value="F:nucleotide binding"/>
    <property type="evidence" value="ECO:0007669"/>
    <property type="project" value="UniProtKB-KW"/>
</dbReference>
<dbReference type="GO" id="GO:0004352">
    <property type="term" value="F:glutamate dehydrogenase (NAD+) activity"/>
    <property type="evidence" value="ECO:0007669"/>
    <property type="project" value="TreeGrafter"/>
</dbReference>
<comment type="similarity">
    <text evidence="1 4 8">Belongs to the Glu/Leu/Phe/Val dehydrogenases family.</text>
</comment>
<dbReference type="PRINTS" id="PR00082">
    <property type="entry name" value="GLFDHDRGNASE"/>
</dbReference>
<dbReference type="RefSeq" id="WP_089024203.1">
    <property type="nucleotide sequence ID" value="NZ_NIQC01000027.1"/>
</dbReference>
<evidence type="ECO:0000256" key="5">
    <source>
        <dbReference type="PIRSR" id="PIRSR000185-1"/>
    </source>
</evidence>
<evidence type="ECO:0000313" key="11">
    <source>
        <dbReference type="Proteomes" id="UP000214588"/>
    </source>
</evidence>
<keyword evidence="11" id="KW-1185">Reference proteome</keyword>
<keyword evidence="6" id="KW-0547">Nucleotide-binding</keyword>
<dbReference type="Gene3D" id="3.40.50.720">
    <property type="entry name" value="NAD(P)-binding Rossmann-like Domain"/>
    <property type="match status" value="1"/>
</dbReference>
<evidence type="ECO:0000256" key="2">
    <source>
        <dbReference type="ARBA" id="ARBA00012896"/>
    </source>
</evidence>
<feature type="site" description="Important for catalysis" evidence="7">
    <location>
        <position position="146"/>
    </location>
</feature>
<evidence type="ECO:0000259" key="9">
    <source>
        <dbReference type="SMART" id="SM00839"/>
    </source>
</evidence>
<dbReference type="InterPro" id="IPR036291">
    <property type="entry name" value="NAD(P)-bd_dom_sf"/>
</dbReference>
<feature type="binding site" evidence="6">
    <location>
        <position position="349"/>
    </location>
    <ligand>
        <name>substrate</name>
    </ligand>
</feature>
<proteinExistence type="inferred from homology"/>
<dbReference type="InterPro" id="IPR006096">
    <property type="entry name" value="Glu/Leu/Phe/Val/Trp_DH_C"/>
</dbReference>
<dbReference type="AlphaFoldDB" id="A0A226BXP5"/>
<dbReference type="PROSITE" id="PS00074">
    <property type="entry name" value="GLFV_DEHYDROGENASE"/>
    <property type="match status" value="1"/>
</dbReference>
<evidence type="ECO:0000256" key="7">
    <source>
        <dbReference type="PIRSR" id="PIRSR000185-3"/>
    </source>
</evidence>
<dbReference type="FunFam" id="3.40.50.10860:FF:000003">
    <property type="entry name" value="Glutamate dehydrogenase"/>
    <property type="match status" value="1"/>
</dbReference>
<dbReference type="InterPro" id="IPR006095">
    <property type="entry name" value="Glu/Leu/Phe/Val/Trp_DH"/>
</dbReference>
<dbReference type="InterPro" id="IPR014362">
    <property type="entry name" value="Glu_DH"/>
</dbReference>
<dbReference type="Pfam" id="PF02812">
    <property type="entry name" value="ELFV_dehydrog_N"/>
    <property type="match status" value="1"/>
</dbReference>
<dbReference type="SUPFAM" id="SSF51735">
    <property type="entry name" value="NAD(P)-binding Rossmann-fold domains"/>
    <property type="match status" value="1"/>
</dbReference>
<dbReference type="SUPFAM" id="SSF53223">
    <property type="entry name" value="Aminoacid dehydrogenase-like, N-terminal domain"/>
    <property type="match status" value="1"/>
</dbReference>
<evidence type="ECO:0000313" key="10">
    <source>
        <dbReference type="EMBL" id="OWZ83104.1"/>
    </source>
</evidence>